<keyword evidence="7" id="KW-1185">Reference proteome</keyword>
<dbReference type="Proteomes" id="UP001168098">
    <property type="component" value="Unassembled WGS sequence"/>
</dbReference>
<feature type="coiled-coil region" evidence="3">
    <location>
        <begin position="234"/>
        <end position="296"/>
    </location>
</feature>
<dbReference type="PANTHER" id="PTHR32258">
    <property type="entry name" value="PROTEIN NETWORKED 4A"/>
    <property type="match status" value="1"/>
</dbReference>
<evidence type="ECO:0000256" key="3">
    <source>
        <dbReference type="SAM" id="Coils"/>
    </source>
</evidence>
<dbReference type="PROSITE" id="PS51774">
    <property type="entry name" value="NAB"/>
    <property type="match status" value="1"/>
</dbReference>
<evidence type="ECO:0000259" key="5">
    <source>
        <dbReference type="PROSITE" id="PS51774"/>
    </source>
</evidence>
<evidence type="ECO:0000313" key="6">
    <source>
        <dbReference type="EMBL" id="KAJ9700411.1"/>
    </source>
</evidence>
<feature type="coiled-coil region" evidence="3">
    <location>
        <begin position="1099"/>
        <end position="1127"/>
    </location>
</feature>
<dbReference type="Pfam" id="PF07765">
    <property type="entry name" value="KIP1"/>
    <property type="match status" value="1"/>
</dbReference>
<dbReference type="Gene3D" id="1.10.287.1490">
    <property type="match status" value="1"/>
</dbReference>
<feature type="coiled-coil region" evidence="3">
    <location>
        <begin position="948"/>
        <end position="1071"/>
    </location>
</feature>
<organism evidence="6 7">
    <name type="scientific">Vitis rotundifolia</name>
    <name type="common">Muscadine grape</name>
    <dbReference type="NCBI Taxonomy" id="103349"/>
    <lineage>
        <taxon>Eukaryota</taxon>
        <taxon>Viridiplantae</taxon>
        <taxon>Streptophyta</taxon>
        <taxon>Embryophyta</taxon>
        <taxon>Tracheophyta</taxon>
        <taxon>Spermatophyta</taxon>
        <taxon>Magnoliopsida</taxon>
        <taxon>eudicotyledons</taxon>
        <taxon>Gunneridae</taxon>
        <taxon>Pentapetalae</taxon>
        <taxon>rosids</taxon>
        <taxon>Vitales</taxon>
        <taxon>Vitaceae</taxon>
        <taxon>Viteae</taxon>
        <taxon>Vitis</taxon>
    </lineage>
</organism>
<gene>
    <name evidence="6" type="ORF">PVL29_005962</name>
</gene>
<comment type="similarity">
    <text evidence="2">Belongs to the NET family.</text>
</comment>
<feature type="coiled-coil region" evidence="3">
    <location>
        <begin position="1386"/>
        <end position="1420"/>
    </location>
</feature>
<dbReference type="GO" id="GO:0005886">
    <property type="term" value="C:plasma membrane"/>
    <property type="evidence" value="ECO:0007669"/>
    <property type="project" value="TreeGrafter"/>
</dbReference>
<name>A0AA39A3Y1_VITRO</name>
<evidence type="ECO:0000256" key="2">
    <source>
        <dbReference type="ARBA" id="ARBA00038006"/>
    </source>
</evidence>
<proteinExistence type="inferred from homology"/>
<reference evidence="6 7" key="1">
    <citation type="journal article" date="2023" name="BMC Biotechnol.">
        <title>Vitis rotundifolia cv Carlos genome sequencing.</title>
        <authorList>
            <person name="Huff M."/>
            <person name="Hulse-Kemp A."/>
            <person name="Scheffler B."/>
            <person name="Youngblood R."/>
            <person name="Simpson S."/>
            <person name="Babiker E."/>
            <person name="Staton M."/>
        </authorList>
    </citation>
    <scope>NUCLEOTIDE SEQUENCE [LARGE SCALE GENOMIC DNA]</scope>
    <source>
        <tissue evidence="6">Leaf</tissue>
    </source>
</reference>
<evidence type="ECO:0000256" key="4">
    <source>
        <dbReference type="SAM" id="MobiDB-lite"/>
    </source>
</evidence>
<evidence type="ECO:0000256" key="1">
    <source>
        <dbReference type="ARBA" id="ARBA00023054"/>
    </source>
</evidence>
<protein>
    <recommendedName>
        <fullName evidence="5">NAB domain-containing protein</fullName>
    </recommendedName>
</protein>
<dbReference type="InterPro" id="IPR051861">
    <property type="entry name" value="NET_actin-binding_domain"/>
</dbReference>
<dbReference type="GO" id="GO:0051015">
    <property type="term" value="F:actin filament binding"/>
    <property type="evidence" value="ECO:0007669"/>
    <property type="project" value="TreeGrafter"/>
</dbReference>
<comment type="caution">
    <text evidence="6">The sequence shown here is derived from an EMBL/GenBank/DDBJ whole genome shotgun (WGS) entry which is preliminary data.</text>
</comment>
<feature type="coiled-coil region" evidence="3">
    <location>
        <begin position="1214"/>
        <end position="1343"/>
    </location>
</feature>
<feature type="region of interest" description="Disordered" evidence="4">
    <location>
        <begin position="1748"/>
        <end position="1774"/>
    </location>
</feature>
<feature type="domain" description="NAB" evidence="5">
    <location>
        <begin position="13"/>
        <end position="93"/>
    </location>
</feature>
<dbReference type="InterPro" id="IPR011684">
    <property type="entry name" value="NAB"/>
</dbReference>
<dbReference type="PANTHER" id="PTHR32258:SF6">
    <property type="entry name" value="PROTEIN NETWORKED 1A"/>
    <property type="match status" value="1"/>
</dbReference>
<feature type="coiled-coil region" evidence="3">
    <location>
        <begin position="346"/>
        <end position="845"/>
    </location>
</feature>
<accession>A0AA39A3Y1</accession>
<evidence type="ECO:0000313" key="7">
    <source>
        <dbReference type="Proteomes" id="UP001168098"/>
    </source>
</evidence>
<keyword evidence="1 3" id="KW-0175">Coiled coil</keyword>
<feature type="coiled-coil region" evidence="3">
    <location>
        <begin position="1683"/>
        <end position="1741"/>
    </location>
</feature>
<sequence length="1851" mass="212190">MATLSHSDSRRRYSWWWDSHISPKNSKWLQENLTDMDVKVKAMIKLIEEDADSFARRAEMYYKKRPELMKLVEEFYRAYRALAERYDHATGELRQAHRTMAEAFPNQVPYVLGDDSSSVSTPGPEPHTPEMPHPIRALFDPDDLQQDALGLSSSNLAFKINGACSEESDAGTNKRGLKQFNEMFGSGEIVPKNLKLSEGRIKKGLSVQIEEQAHSLQGGLSQLSSENRTLKQQVLSESERASKAETEIKTLKEALSAMQAELEAALLHYQQSLQKLSNLERDLNHAQKNATELDERACRAETEVKSLKDALVGLEAERDVGILRYEQCLERISSLEKLTSVAQENAKGLNERAMKAEIEAQSLKLELSRLEAEKDAGFLQYKQCLERISSLENKILLAEEDAKSLKARSERADGEVEALRQALAKLTEEKEASVLKYEQCLEKIAKLEGEIQRAQEDAKRLNFEILMGAAKLKSAEEQRVQLETSNQSLQLEADKLVQKIAMKDQELSKRHEELEKLQIHMQDEHLRFVQVEATLQNLQNLHSQSQEEQKALALELETGLQRLKQVEKSKLDLQEEIKRVKEENQSLNELNLSSTSSMRNLQNEIYSLREMKEKLEGEVSLQVDQSDALQQEIYHLKEEIKGLNRRYQALMKQVESVGLNPDCLGSSLRELQDENLKLKEFCKKDKDEKEALLEKLKNTEKLLDDHDTIKRSLSDVNSELEGLREKLKAFQESCELLQGEKSTLLAEKATLFSQIQIITENMHRLLEKNAVLENSLSAANVELEGLRVKSKSLEEFCQFLKDEKSNLLTERGLLVSQLKNVEQRLEKLEKRFTDLEENYAGLQKEKASTLCQVEELRVSLGVERQEHASFMFSSEARLASLENHIYHLQEEGRWRKKEFEEELDKALNAQVEILVLQKFIQDMEEKNYSLLIECQKHIEASRLSEKLISELETENLEQQVEAEFLLDEIEKLRRGICQVFKALQINLDNVQEEKIEQEQILLRHIIGNMEDMKSSLLKSEDEKQQLQVENSVLLTVLQQLKVDGAEVELENKTLDQELKITAQQLLVLQNEKHELLEMNGQLGLEVSKRDHLEGVKCDVESLCKKLVDFQRANLELKEENSKEIEENRYLSKKLSDVKEEKCMLEEENSAILHETVALSNLSLVLNNFWSEKVGELKALAEDFHNLHGVNSDLGEEVGILTEKLELKETENLHLKGLVEKLDKELHEVTNLSDQLNNQLSVGKDLLSQKEKDLSEAKQKLKAAQDLTAELFGTVEELKRECEKSEVLRENSEKQILELSEENTSQNREIECLRKMNGNLESELDMLHEEIEEHRIRGEKLNSELHERSNDFELWEAEATTFYFDLQVSSVREVLFENKVHELAGVCENLEDESASKSIKIQQMRERVSFLESEIGGLKAQLSAYGPIIVSLRDNIASLEHNALFRTKLQVADNQKPKDMEMVVHEKSCQELREDQGNPIPDGISDLQEIQTRIKAVEKAVVQEMERFAMQESLNTDIELEEIEELKSKSTSHQAKDIQKEEGELMHQQLSDDHMAQRAKPEISEVRHGILMKDIPLDQVSDCSSYGKSRRVNGGSNDQMLELWETAEHSTGSNPMVNKAQKQASALMEDGITHHHFEDVKQKSARPSSELQVEKELGIDRLEVSTSSMQPNQDGNKRKILERLASDSEKLMSLQITVQDLQRKMATTKKSKRAKSLEYGTLKEQLQEVEEAVAQLVDINCQLTRNMDESASSSDGMASPELQEAGNVQRKRVTEQARRGSEKIGRLQLEVQKIQYVLLKLDDEKKSSRKYRFLAGRTSIHLKDFIYTGRRRTERRKKACSCGCWRPYNNVD</sequence>
<dbReference type="EMBL" id="JARBHA010000005">
    <property type="protein sequence ID" value="KAJ9700411.1"/>
    <property type="molecule type" value="Genomic_DNA"/>
</dbReference>